<dbReference type="Gene3D" id="3.10.310.30">
    <property type="match status" value="1"/>
</dbReference>
<organism evidence="1 2">
    <name type="scientific">Shewanella youngdeokensis</name>
    <dbReference type="NCBI Taxonomy" id="2999068"/>
    <lineage>
        <taxon>Bacteria</taxon>
        <taxon>Pseudomonadati</taxon>
        <taxon>Pseudomonadota</taxon>
        <taxon>Gammaproteobacteria</taxon>
        <taxon>Alteromonadales</taxon>
        <taxon>Shewanellaceae</taxon>
        <taxon>Shewanella</taxon>
    </lineage>
</organism>
<evidence type="ECO:0000313" key="2">
    <source>
        <dbReference type="Proteomes" id="UP001529491"/>
    </source>
</evidence>
<evidence type="ECO:0000313" key="1">
    <source>
        <dbReference type="EMBL" id="WOT06326.1"/>
    </source>
</evidence>
<reference evidence="1 2" key="1">
    <citation type="submission" date="2023-10" db="EMBL/GenBank/DDBJ databases">
        <title>Complete genome sequence of Shewanella sp. DAU334.</title>
        <authorList>
            <person name="Lee Y.-S."/>
            <person name="Jeong H.-R."/>
            <person name="Hwang E.-J."/>
            <person name="Choi Y.-L."/>
            <person name="Kim G.-D."/>
        </authorList>
    </citation>
    <scope>NUCLEOTIDE SEQUENCE [LARGE SCALE GENOMIC DNA]</scope>
    <source>
        <strain evidence="1 2">DAU334</strain>
    </source>
</reference>
<dbReference type="Proteomes" id="UP001529491">
    <property type="component" value="Chromosome"/>
</dbReference>
<protein>
    <submittedName>
        <fullName evidence="1">DHH family phosphoesterase</fullName>
    </submittedName>
</protein>
<dbReference type="RefSeq" id="WP_310470600.1">
    <property type="nucleotide sequence ID" value="NZ_CP136522.1"/>
</dbReference>
<dbReference type="InterPro" id="IPR038763">
    <property type="entry name" value="DHH_sf"/>
</dbReference>
<dbReference type="SUPFAM" id="SSF64182">
    <property type="entry name" value="DHH phosphoesterases"/>
    <property type="match status" value="1"/>
</dbReference>
<name>A0ABZ0K3I0_9GAMM</name>
<accession>A0ABZ0K3I0</accession>
<dbReference type="EMBL" id="CP136522">
    <property type="protein sequence ID" value="WOT06326.1"/>
    <property type="molecule type" value="Genomic_DNA"/>
</dbReference>
<keyword evidence="2" id="KW-1185">Reference proteome</keyword>
<proteinExistence type="predicted"/>
<sequence length="318" mass="34670">MNYDVFNGDADGIISLLQLRLHTPVDATLVTGVKRDINLVKQVDVAAASSVTVLDISMEKNIAAVEQLLNNNVPVFYADHHRSGNIPESSLLNANIDLDANTCTALIIDNLLDGAYHLWAIAAAYGDNLIAKADTLSRSASLSTEQSELLKELGTLVNYNGYGSNISDLHFHPADLYRELIKYPNPFDMIQDEKSAFNQLRQAYVEDMAQAQAIAARYTGEYLEVFELPDEPWARRISGVYGNMLANLSPSKAHAVLTQNADKSYTVSLRAPLLNKVGAGDVCSQFDTGGGRAAAAGINSLSSTDIERFINMTEDFYS</sequence>
<gene>
    <name evidence="1" type="ORF">RGE70_05890</name>
</gene>